<reference evidence="2" key="2">
    <citation type="submission" date="2025-08" db="UniProtKB">
        <authorList>
            <consortium name="Ensembl"/>
        </authorList>
    </citation>
    <scope>IDENTIFICATION</scope>
</reference>
<protein>
    <submittedName>
        <fullName evidence="2">Uncharacterized protein</fullName>
    </submittedName>
</protein>
<keyword evidence="1" id="KW-0472">Membrane</keyword>
<evidence type="ECO:0000313" key="2">
    <source>
        <dbReference type="Ensembl" id="ENSPEMP00000033625.1"/>
    </source>
</evidence>
<reference evidence="2 3" key="1">
    <citation type="submission" date="2018-10" db="EMBL/GenBank/DDBJ databases">
        <title>Improved assembly of the deer mouse Peromyscus maniculatus genome.</title>
        <authorList>
            <person name="Lassance J.-M."/>
            <person name="Hoekstra H.E."/>
        </authorList>
    </citation>
    <scope>NUCLEOTIDE SEQUENCE [LARGE SCALE GENOMIC DNA]</scope>
</reference>
<organism evidence="2 3">
    <name type="scientific">Peromyscus maniculatus bairdii</name>
    <name type="common">Prairie deer mouse</name>
    <dbReference type="NCBI Taxonomy" id="230844"/>
    <lineage>
        <taxon>Eukaryota</taxon>
        <taxon>Metazoa</taxon>
        <taxon>Chordata</taxon>
        <taxon>Craniata</taxon>
        <taxon>Vertebrata</taxon>
        <taxon>Euteleostomi</taxon>
        <taxon>Mammalia</taxon>
        <taxon>Eutheria</taxon>
        <taxon>Euarchontoglires</taxon>
        <taxon>Glires</taxon>
        <taxon>Rodentia</taxon>
        <taxon>Myomorpha</taxon>
        <taxon>Muroidea</taxon>
        <taxon>Cricetidae</taxon>
        <taxon>Neotominae</taxon>
        <taxon>Peromyscus</taxon>
    </lineage>
</organism>
<dbReference type="Ensembl" id="ENSPEMT00000042301.1">
    <property type="protein sequence ID" value="ENSPEMP00000033625.1"/>
    <property type="gene ID" value="ENSPEMG00000024521.1"/>
</dbReference>
<feature type="transmembrane region" description="Helical" evidence="1">
    <location>
        <begin position="20"/>
        <end position="40"/>
    </location>
</feature>
<keyword evidence="1" id="KW-1133">Transmembrane helix</keyword>
<accession>A0A8C8UD75</accession>
<dbReference type="AlphaFoldDB" id="A0A8C8UD75"/>
<name>A0A8C8UD75_PERMB</name>
<proteinExistence type="predicted"/>
<keyword evidence="3" id="KW-1185">Reference proteome</keyword>
<reference evidence="2" key="3">
    <citation type="submission" date="2025-09" db="UniProtKB">
        <authorList>
            <consortium name="Ensembl"/>
        </authorList>
    </citation>
    <scope>IDENTIFICATION</scope>
</reference>
<sequence>ITRVYRDCVALLTTTEPNAWWVLSVMCICSVSCWTFYIPFFRKMKIHLNSFQHNLHWKLEVFLWLAKPAVLEAPLKFPSFLLFDLFLN</sequence>
<keyword evidence="1" id="KW-0812">Transmembrane</keyword>
<dbReference type="Proteomes" id="UP000694547">
    <property type="component" value="Chromosome 13"/>
</dbReference>
<evidence type="ECO:0000313" key="3">
    <source>
        <dbReference type="Proteomes" id="UP000694547"/>
    </source>
</evidence>
<evidence type="ECO:0000256" key="1">
    <source>
        <dbReference type="SAM" id="Phobius"/>
    </source>
</evidence>